<dbReference type="GO" id="GO:0003723">
    <property type="term" value="F:RNA binding"/>
    <property type="evidence" value="ECO:0007669"/>
    <property type="project" value="TreeGrafter"/>
</dbReference>
<keyword evidence="3" id="KW-1185">Reference proteome</keyword>
<dbReference type="GO" id="GO:0000398">
    <property type="term" value="P:mRNA splicing, via spliceosome"/>
    <property type="evidence" value="ECO:0007669"/>
    <property type="project" value="InterPro"/>
</dbReference>
<dbReference type="EMBL" id="CAMKVN010000013">
    <property type="protein sequence ID" value="CAI2161783.1"/>
    <property type="molecule type" value="Genomic_DNA"/>
</dbReference>
<dbReference type="InterPro" id="IPR040023">
    <property type="entry name" value="WBP4"/>
</dbReference>
<evidence type="ECO:0000256" key="1">
    <source>
        <dbReference type="SAM" id="MobiDB-lite"/>
    </source>
</evidence>
<evidence type="ECO:0000313" key="2">
    <source>
        <dbReference type="EMBL" id="CAI2161783.1"/>
    </source>
</evidence>
<dbReference type="OrthoDB" id="191651at2759"/>
<dbReference type="PANTHER" id="PTHR13173">
    <property type="entry name" value="WW DOMAIN BINDING PROTEIN 4"/>
    <property type="match status" value="1"/>
</dbReference>
<evidence type="ECO:0000313" key="3">
    <source>
        <dbReference type="Proteomes" id="UP001153678"/>
    </source>
</evidence>
<dbReference type="Proteomes" id="UP001153678">
    <property type="component" value="Unassembled WGS sequence"/>
</dbReference>
<gene>
    <name evidence="2" type="ORF">FWILDA_LOCUS225</name>
</gene>
<organism evidence="2 3">
    <name type="scientific">Funneliformis geosporum</name>
    <dbReference type="NCBI Taxonomy" id="1117311"/>
    <lineage>
        <taxon>Eukaryota</taxon>
        <taxon>Fungi</taxon>
        <taxon>Fungi incertae sedis</taxon>
        <taxon>Mucoromycota</taxon>
        <taxon>Glomeromycotina</taxon>
        <taxon>Glomeromycetes</taxon>
        <taxon>Glomerales</taxon>
        <taxon>Glomeraceae</taxon>
        <taxon>Funneliformis</taxon>
    </lineage>
</organism>
<comment type="caution">
    <text evidence="2">The sequence shown here is derived from an EMBL/GenBank/DDBJ whole genome shotgun (WGS) entry which is preliminary data.</text>
</comment>
<dbReference type="AlphaFoldDB" id="A0A9W4SA41"/>
<dbReference type="PANTHER" id="PTHR13173:SF10">
    <property type="entry name" value="WW DOMAIN-BINDING PROTEIN 4"/>
    <property type="match status" value="1"/>
</dbReference>
<name>A0A9W4SA41_9GLOM</name>
<protein>
    <submittedName>
        <fullName evidence="2">15586_t:CDS:1</fullName>
    </submittedName>
</protein>
<proteinExistence type="predicted"/>
<reference evidence="2" key="1">
    <citation type="submission" date="2022-08" db="EMBL/GenBank/DDBJ databases">
        <authorList>
            <person name="Kallberg Y."/>
            <person name="Tangrot J."/>
            <person name="Rosling A."/>
        </authorList>
    </citation>
    <scope>NUCLEOTIDE SEQUENCE</scope>
    <source>
        <strain evidence="2">Wild A</strain>
    </source>
</reference>
<feature type="region of interest" description="Disordered" evidence="1">
    <location>
        <begin position="1"/>
        <end position="35"/>
    </location>
</feature>
<feature type="region of interest" description="Disordered" evidence="1">
    <location>
        <begin position="96"/>
        <end position="116"/>
    </location>
</feature>
<sequence length="179" mass="20444">MHEQGKKHKENVEKFLRDIRRRDHENRKEDEKTKRELDRIERAAMKQYKKDIILEAPGASMETFTSKSNIKAPPGKSSLSEHDMIYAGSVSSYIPPADSLDPTELNKNSDSGDGTEVVIGEWMPVTPPPVLQKVVEKTFPLDHQIPEDSIKDEDSSKVTFKKRKFAGKNKTRNIRKKPS</sequence>
<accession>A0A9W4SA41</accession>
<dbReference type="GO" id="GO:0071011">
    <property type="term" value="C:precatalytic spliceosome"/>
    <property type="evidence" value="ECO:0007669"/>
    <property type="project" value="TreeGrafter"/>
</dbReference>